<dbReference type="AlphaFoldDB" id="A0A7R9JTG1"/>
<evidence type="ECO:0000313" key="2">
    <source>
        <dbReference type="EMBL" id="CAD7589057.1"/>
    </source>
</evidence>
<protein>
    <submittedName>
        <fullName evidence="2">Uncharacterized protein</fullName>
    </submittedName>
</protein>
<sequence length="132" mass="15428">MPNVEEIVMPYLTILAKFRDSVRIQARQLQASEILKECDRLRDDVLPNVGVRLEDHEGHPSAVKMVDRETLLQEKEVKRKLEAEKAAEKIRKKTEQLAAQAQKDAQKRIKPDEMFRSETDKYSKFDEKVCNF</sequence>
<feature type="region of interest" description="Disordered" evidence="1">
    <location>
        <begin position="94"/>
        <end position="117"/>
    </location>
</feature>
<feature type="compositionally biased region" description="Basic and acidic residues" evidence="1">
    <location>
        <begin position="104"/>
        <end position="117"/>
    </location>
</feature>
<name>A0A7R9JTG1_TIMGE</name>
<reference evidence="2" key="1">
    <citation type="submission" date="2020-11" db="EMBL/GenBank/DDBJ databases">
        <authorList>
            <person name="Tran Van P."/>
        </authorList>
    </citation>
    <scope>NUCLEOTIDE SEQUENCE</scope>
</reference>
<accession>A0A7R9JTG1</accession>
<dbReference type="EMBL" id="OE839948">
    <property type="protein sequence ID" value="CAD7589057.1"/>
    <property type="molecule type" value="Genomic_DNA"/>
</dbReference>
<gene>
    <name evidence="2" type="ORF">TGEB3V08_LOCUS3058</name>
</gene>
<organism evidence="2">
    <name type="scientific">Timema genevievae</name>
    <name type="common">Walking stick</name>
    <dbReference type="NCBI Taxonomy" id="629358"/>
    <lineage>
        <taxon>Eukaryota</taxon>
        <taxon>Metazoa</taxon>
        <taxon>Ecdysozoa</taxon>
        <taxon>Arthropoda</taxon>
        <taxon>Hexapoda</taxon>
        <taxon>Insecta</taxon>
        <taxon>Pterygota</taxon>
        <taxon>Neoptera</taxon>
        <taxon>Polyneoptera</taxon>
        <taxon>Phasmatodea</taxon>
        <taxon>Timematodea</taxon>
        <taxon>Timematoidea</taxon>
        <taxon>Timematidae</taxon>
        <taxon>Timema</taxon>
    </lineage>
</organism>
<proteinExistence type="predicted"/>
<evidence type="ECO:0000256" key="1">
    <source>
        <dbReference type="SAM" id="MobiDB-lite"/>
    </source>
</evidence>